<accession>A0A2P8VHU4</accession>
<keyword evidence="8 10" id="KW-1133">Transmembrane helix</keyword>
<dbReference type="FunFam" id="1.20.1540.10:FF:000003">
    <property type="entry name" value="Rhomboid protease GlpG"/>
    <property type="match status" value="1"/>
</dbReference>
<dbReference type="NCBIfam" id="NF008155">
    <property type="entry name" value="PRK10907.1"/>
    <property type="match status" value="1"/>
</dbReference>
<dbReference type="Proteomes" id="UP000240212">
    <property type="component" value="Unassembled WGS sequence"/>
</dbReference>
<keyword evidence="3" id="KW-0997">Cell inner membrane</keyword>
<comment type="caution">
    <text evidence="13">The sequence shown here is derived from an EMBL/GenBank/DDBJ whole genome shotgun (WGS) entry which is preliminary data.</text>
</comment>
<dbReference type="PANTHER" id="PTHR43066:SF26">
    <property type="entry name" value="RHOMBOID PROTEASE GLPG"/>
    <property type="match status" value="1"/>
</dbReference>
<evidence type="ECO:0000256" key="8">
    <source>
        <dbReference type="ARBA" id="ARBA00022989"/>
    </source>
</evidence>
<dbReference type="InterPro" id="IPR022764">
    <property type="entry name" value="Peptidase_S54_rhomboid_dom"/>
</dbReference>
<feature type="transmembrane region" description="Helical" evidence="10">
    <location>
        <begin position="96"/>
        <end position="115"/>
    </location>
</feature>
<evidence type="ECO:0000256" key="3">
    <source>
        <dbReference type="ARBA" id="ARBA00022519"/>
    </source>
</evidence>
<protein>
    <recommendedName>
        <fullName evidence="10">Rhomboid protease GlpG</fullName>
        <ecNumber evidence="10">3.4.21.105</ecNumber>
    </recommendedName>
    <alternativeName>
        <fullName evidence="10">Intramembrane serine protease</fullName>
    </alternativeName>
</protein>
<feature type="transmembrane region" description="Helical" evidence="10">
    <location>
        <begin position="172"/>
        <end position="188"/>
    </location>
</feature>
<feature type="transmembrane region" description="Helical" evidence="10">
    <location>
        <begin position="248"/>
        <end position="267"/>
    </location>
</feature>
<feature type="active site" description="Nucleophile" evidence="10">
    <location>
        <position position="201"/>
    </location>
</feature>
<dbReference type="STRING" id="1388748.GCA_000463155_03859"/>
<dbReference type="SUPFAM" id="SSF144091">
    <property type="entry name" value="Rhomboid-like"/>
    <property type="match status" value="1"/>
</dbReference>
<feature type="transmembrane region" description="Helical" evidence="10">
    <location>
        <begin position="225"/>
        <end position="242"/>
    </location>
</feature>
<dbReference type="Gene3D" id="3.30.70.2350">
    <property type="match status" value="1"/>
</dbReference>
<reference evidence="13 14" key="1">
    <citation type="submission" date="2018-03" db="EMBL/GenBank/DDBJ databases">
        <title>Draft genome sequence of the first documented clinical Siccibacter turicensis isolate in Austria.</title>
        <authorList>
            <person name="Lepuschitz S."/>
            <person name="Pekard-Amenitsch S."/>
            <person name="Haunold R."/>
            <person name="Schill S."/>
            <person name="Mach R."/>
            <person name="Allerberger F."/>
            <person name="Ruppitsch W."/>
            <person name="Forsythe S.J."/>
        </authorList>
    </citation>
    <scope>NUCLEOTIDE SEQUENCE [LARGE SCALE GENOMIC DNA]</scope>
    <source>
        <strain evidence="13 14">6100069499-17</strain>
    </source>
</reference>
<feature type="active site" evidence="10">
    <location>
        <position position="254"/>
    </location>
</feature>
<keyword evidence="14" id="KW-1185">Reference proteome</keyword>
<dbReference type="InterPro" id="IPR038236">
    <property type="entry name" value="GlpG_N_sf"/>
</dbReference>
<proteinExistence type="inferred from homology"/>
<organism evidence="13 14">
    <name type="scientific">Siccibacter turicensis</name>
    <dbReference type="NCBI Taxonomy" id="357233"/>
    <lineage>
        <taxon>Bacteria</taxon>
        <taxon>Pseudomonadati</taxon>
        <taxon>Pseudomonadota</taxon>
        <taxon>Gammaproteobacteria</taxon>
        <taxon>Enterobacterales</taxon>
        <taxon>Enterobacteriaceae</taxon>
        <taxon>Siccibacter</taxon>
    </lineage>
</organism>
<evidence type="ECO:0000256" key="1">
    <source>
        <dbReference type="ARBA" id="ARBA00004141"/>
    </source>
</evidence>
<dbReference type="GO" id="GO:0006508">
    <property type="term" value="P:proteolysis"/>
    <property type="evidence" value="ECO:0007669"/>
    <property type="project" value="UniProtKB-UniRule"/>
</dbReference>
<dbReference type="GO" id="GO:0004252">
    <property type="term" value="F:serine-type endopeptidase activity"/>
    <property type="evidence" value="ECO:0007669"/>
    <property type="project" value="UniProtKB-UniRule"/>
</dbReference>
<evidence type="ECO:0000313" key="13">
    <source>
        <dbReference type="EMBL" id="PSN07110.1"/>
    </source>
</evidence>
<comment type="similarity">
    <text evidence="10">Belongs to the peptidase S54 family.</text>
</comment>
<comment type="subcellular location">
    <subcellularLocation>
        <location evidence="10">Cell membrane</location>
        <topology evidence="10">Multi-pass membrane protein</topology>
    </subcellularLocation>
    <subcellularLocation>
        <location evidence="1">Membrane</location>
        <topology evidence="1">Multi-pass membrane protein</topology>
    </subcellularLocation>
</comment>
<feature type="domain" description="Peptidase S54 rhomboid" evidence="11">
    <location>
        <begin position="133"/>
        <end position="267"/>
    </location>
</feature>
<dbReference type="EMBL" id="PYEP01000005">
    <property type="protein sequence ID" value="PSN07110.1"/>
    <property type="molecule type" value="Genomic_DNA"/>
</dbReference>
<comment type="function">
    <text evidence="10">Rhomboid-type serine protease that catalyzes intramembrane proteolysis.</text>
</comment>
<feature type="domain" description="Peptidase S54 GlpG peptidase N-terminal" evidence="12">
    <location>
        <begin position="1"/>
        <end position="83"/>
    </location>
</feature>
<feature type="transmembrane region" description="Helical" evidence="10">
    <location>
        <begin position="194"/>
        <end position="213"/>
    </location>
</feature>
<evidence type="ECO:0000256" key="4">
    <source>
        <dbReference type="ARBA" id="ARBA00022670"/>
    </source>
</evidence>
<evidence type="ECO:0000256" key="7">
    <source>
        <dbReference type="ARBA" id="ARBA00022825"/>
    </source>
</evidence>
<feature type="transmembrane region" description="Helical" evidence="10">
    <location>
        <begin position="135"/>
        <end position="160"/>
    </location>
</feature>
<dbReference type="Pfam" id="PF12122">
    <property type="entry name" value="Rhomboid_N"/>
    <property type="match status" value="1"/>
</dbReference>
<dbReference type="OrthoDB" id="9778341at2"/>
<evidence type="ECO:0000256" key="2">
    <source>
        <dbReference type="ARBA" id="ARBA00022475"/>
    </source>
</evidence>
<evidence type="ECO:0000256" key="10">
    <source>
        <dbReference type="HAMAP-Rule" id="MF_01594"/>
    </source>
</evidence>
<dbReference type="GO" id="GO:0005886">
    <property type="term" value="C:plasma membrane"/>
    <property type="evidence" value="ECO:0007669"/>
    <property type="project" value="UniProtKB-SubCell"/>
</dbReference>
<evidence type="ECO:0000256" key="6">
    <source>
        <dbReference type="ARBA" id="ARBA00022801"/>
    </source>
</evidence>
<dbReference type="PANTHER" id="PTHR43066">
    <property type="entry name" value="RHOMBOID-RELATED PROTEIN"/>
    <property type="match status" value="1"/>
</dbReference>
<dbReference type="NCBIfam" id="TIGR04239">
    <property type="entry name" value="rhombo_GlpG"/>
    <property type="match status" value="1"/>
</dbReference>
<gene>
    <name evidence="10" type="primary">glpG</name>
    <name evidence="13" type="ORF">C7G83_12660</name>
</gene>
<keyword evidence="4 10" id="KW-0645">Protease</keyword>
<dbReference type="InterPro" id="IPR023662">
    <property type="entry name" value="Rhomboid_protease_GlpG"/>
</dbReference>
<keyword evidence="7 10" id="KW-0720">Serine protease</keyword>
<name>A0A2P8VHU4_9ENTR</name>
<dbReference type="EC" id="3.4.21.105" evidence="10"/>
<keyword evidence="6 10" id="KW-0378">Hydrolase</keyword>
<dbReference type="InterPro" id="IPR022732">
    <property type="entry name" value="Peptidase_S54_GlpG_N"/>
</dbReference>
<keyword evidence="5 10" id="KW-0812">Transmembrane</keyword>
<dbReference type="HAMAP" id="MF_01594">
    <property type="entry name" value="Rhomboid_GlpG"/>
    <property type="match status" value="1"/>
</dbReference>
<dbReference type="Pfam" id="PF01694">
    <property type="entry name" value="Rhomboid"/>
    <property type="match status" value="1"/>
</dbReference>
<keyword evidence="2 10" id="KW-1003">Cell membrane</keyword>
<dbReference type="InterPro" id="IPR035952">
    <property type="entry name" value="Rhomboid-like_sf"/>
</dbReference>
<dbReference type="AlphaFoldDB" id="A0A2P8VHU4"/>
<evidence type="ECO:0000256" key="5">
    <source>
        <dbReference type="ARBA" id="ARBA00022692"/>
    </source>
</evidence>
<keyword evidence="9 10" id="KW-0472">Membrane</keyword>
<comment type="catalytic activity">
    <reaction evidence="10">
        <text>Cleaves type-1 transmembrane domains using a catalytic dyad composed of serine and histidine that are contributed by different transmembrane domains.</text>
        <dbReference type="EC" id="3.4.21.105"/>
    </reaction>
</comment>
<evidence type="ECO:0000313" key="14">
    <source>
        <dbReference type="Proteomes" id="UP000240212"/>
    </source>
</evidence>
<dbReference type="Gene3D" id="1.20.1540.10">
    <property type="entry name" value="Rhomboid-like"/>
    <property type="match status" value="1"/>
</dbReference>
<evidence type="ECO:0000259" key="12">
    <source>
        <dbReference type="Pfam" id="PF12122"/>
    </source>
</evidence>
<evidence type="ECO:0000256" key="9">
    <source>
        <dbReference type="ARBA" id="ARBA00023136"/>
    </source>
</evidence>
<sequence>MLMITSFANPRIAQAFVDYMATQGVTLTLSRTEQSDVWLADPSQEARVRAELELFLKDPAHPRYLAASWQSGQTNSGLEYRRYSFLATLRQKAGPLTLLLMVACILVYLVMQAVGDQAVMVWLAWPFDPSLKFELWRYFSHALLHFSLLHITFNLMWWWYLGGPVEKRLGSGKLLTIALISALLSGFVQEKFSGAWFGGLSGVVYALMGYVWLRGERDPESGISMPRGLIAFALIWLIAGWFDLFGLAIANAAHVTGLAVGLAMALVDTLHVRKRT</sequence>
<dbReference type="RefSeq" id="WP_106877522.1">
    <property type="nucleotide sequence ID" value="NZ_DHYB01000015.1"/>
</dbReference>
<evidence type="ECO:0000259" key="11">
    <source>
        <dbReference type="Pfam" id="PF01694"/>
    </source>
</evidence>